<protein>
    <submittedName>
        <fullName evidence="1">Uncharacterized protein</fullName>
    </submittedName>
</protein>
<evidence type="ECO:0000313" key="2">
    <source>
        <dbReference type="Proteomes" id="UP001302745"/>
    </source>
</evidence>
<proteinExistence type="predicted"/>
<accession>A0AAN6ZXA2</accession>
<comment type="caution">
    <text evidence="1">The sequence shown here is derived from an EMBL/GenBank/DDBJ whole genome shotgun (WGS) entry which is preliminary data.</text>
</comment>
<reference evidence="1" key="1">
    <citation type="journal article" date="2023" name="Mol. Phylogenet. Evol.">
        <title>Genome-scale phylogeny and comparative genomics of the fungal order Sordariales.</title>
        <authorList>
            <person name="Hensen N."/>
            <person name="Bonometti L."/>
            <person name="Westerberg I."/>
            <person name="Brannstrom I.O."/>
            <person name="Guillou S."/>
            <person name="Cros-Aarteil S."/>
            <person name="Calhoun S."/>
            <person name="Haridas S."/>
            <person name="Kuo A."/>
            <person name="Mondo S."/>
            <person name="Pangilinan J."/>
            <person name="Riley R."/>
            <person name="LaButti K."/>
            <person name="Andreopoulos B."/>
            <person name="Lipzen A."/>
            <person name="Chen C."/>
            <person name="Yan M."/>
            <person name="Daum C."/>
            <person name="Ng V."/>
            <person name="Clum A."/>
            <person name="Steindorff A."/>
            <person name="Ohm R.A."/>
            <person name="Martin F."/>
            <person name="Silar P."/>
            <person name="Natvig D.O."/>
            <person name="Lalanne C."/>
            <person name="Gautier V."/>
            <person name="Ament-Velasquez S.L."/>
            <person name="Kruys A."/>
            <person name="Hutchinson M.I."/>
            <person name="Powell A.J."/>
            <person name="Barry K."/>
            <person name="Miller A.N."/>
            <person name="Grigoriev I.V."/>
            <person name="Debuchy R."/>
            <person name="Gladieux P."/>
            <person name="Hiltunen Thoren M."/>
            <person name="Johannesson H."/>
        </authorList>
    </citation>
    <scope>NUCLEOTIDE SEQUENCE</scope>
    <source>
        <strain evidence="1">CBS 538.74</strain>
    </source>
</reference>
<sequence length="213" mass="23797">MSMQRLVCCWNGRTFPLVPEVQHVPAFRRPMVWRALNARENEFGMFIAAGLGGPLIGVLARIIDSDINTATGTFSITLYCTSRFRVVELQPFGDCTLANIEPYDDISAADEALAEARETAGYHSHDPSPPVTRENMGRLPTSVLVDSAIRVIGEHLASRRVAWFNRTTPLEAAQLATHPAVFPWWLVNKLPVGIPQRVRLLATTSRRERFKIC</sequence>
<organism evidence="1 2">
    <name type="scientific">Chaetomidium leptoderma</name>
    <dbReference type="NCBI Taxonomy" id="669021"/>
    <lineage>
        <taxon>Eukaryota</taxon>
        <taxon>Fungi</taxon>
        <taxon>Dikarya</taxon>
        <taxon>Ascomycota</taxon>
        <taxon>Pezizomycotina</taxon>
        <taxon>Sordariomycetes</taxon>
        <taxon>Sordariomycetidae</taxon>
        <taxon>Sordariales</taxon>
        <taxon>Chaetomiaceae</taxon>
        <taxon>Chaetomidium</taxon>
    </lineage>
</organism>
<dbReference type="InterPro" id="IPR015947">
    <property type="entry name" value="PUA-like_sf"/>
</dbReference>
<dbReference type="AlphaFoldDB" id="A0AAN6ZXA2"/>
<evidence type="ECO:0000313" key="1">
    <source>
        <dbReference type="EMBL" id="KAK4153698.1"/>
    </source>
</evidence>
<dbReference type="EMBL" id="MU856933">
    <property type="protein sequence ID" value="KAK4153698.1"/>
    <property type="molecule type" value="Genomic_DNA"/>
</dbReference>
<gene>
    <name evidence="1" type="ORF">C8A00DRAFT_33574</name>
</gene>
<dbReference type="Proteomes" id="UP001302745">
    <property type="component" value="Unassembled WGS sequence"/>
</dbReference>
<dbReference type="SUPFAM" id="SSF88697">
    <property type="entry name" value="PUA domain-like"/>
    <property type="match status" value="1"/>
</dbReference>
<name>A0AAN6ZXA2_9PEZI</name>
<reference evidence="1" key="2">
    <citation type="submission" date="2023-05" db="EMBL/GenBank/DDBJ databases">
        <authorList>
            <consortium name="Lawrence Berkeley National Laboratory"/>
            <person name="Steindorff A."/>
            <person name="Hensen N."/>
            <person name="Bonometti L."/>
            <person name="Westerberg I."/>
            <person name="Brannstrom I.O."/>
            <person name="Guillou S."/>
            <person name="Cros-Aarteil S."/>
            <person name="Calhoun S."/>
            <person name="Haridas S."/>
            <person name="Kuo A."/>
            <person name="Mondo S."/>
            <person name="Pangilinan J."/>
            <person name="Riley R."/>
            <person name="Labutti K."/>
            <person name="Andreopoulos B."/>
            <person name="Lipzen A."/>
            <person name="Chen C."/>
            <person name="Yanf M."/>
            <person name="Daum C."/>
            <person name="Ng V."/>
            <person name="Clum A."/>
            <person name="Ohm R."/>
            <person name="Martin F."/>
            <person name="Silar P."/>
            <person name="Natvig D."/>
            <person name="Lalanne C."/>
            <person name="Gautier V."/>
            <person name="Ament-Velasquez S.L."/>
            <person name="Kruys A."/>
            <person name="Hutchinson M.I."/>
            <person name="Powell A.J."/>
            <person name="Barry K."/>
            <person name="Miller A.N."/>
            <person name="Grigoriev I.V."/>
            <person name="Debuchy R."/>
            <person name="Gladieux P."/>
            <person name="Thoren M.H."/>
            <person name="Johannesson H."/>
        </authorList>
    </citation>
    <scope>NUCLEOTIDE SEQUENCE</scope>
    <source>
        <strain evidence="1">CBS 538.74</strain>
    </source>
</reference>
<keyword evidence="2" id="KW-1185">Reference proteome</keyword>